<dbReference type="EMBL" id="CP012333">
    <property type="protein sequence ID" value="AKV01941.1"/>
    <property type="molecule type" value="Genomic_DNA"/>
</dbReference>
<keyword evidence="2" id="KW-0547">Nucleotide-binding</keyword>
<dbReference type="STRING" id="1391654.AKJ09_08604"/>
<feature type="compositionally biased region" description="Pro residues" evidence="5">
    <location>
        <begin position="413"/>
        <end position="430"/>
    </location>
</feature>
<dbReference type="Gene3D" id="3.30.200.20">
    <property type="entry name" value="Phosphorylase Kinase, domain 1"/>
    <property type="match status" value="1"/>
</dbReference>
<evidence type="ECO:0000259" key="6">
    <source>
        <dbReference type="PROSITE" id="PS50011"/>
    </source>
</evidence>
<dbReference type="SUPFAM" id="SSF56112">
    <property type="entry name" value="Protein kinase-like (PK-like)"/>
    <property type="match status" value="1"/>
</dbReference>
<dbReference type="RefSeq" id="WP_169928220.1">
    <property type="nucleotide sequence ID" value="NZ_CP012333.1"/>
</dbReference>
<evidence type="ECO:0000256" key="5">
    <source>
        <dbReference type="SAM" id="MobiDB-lite"/>
    </source>
</evidence>
<keyword evidence="1" id="KW-0808">Transferase</keyword>
<name>A0A0K1Q7Z9_9BACT</name>
<reference evidence="7 8" key="1">
    <citation type="submission" date="2015-08" db="EMBL/GenBank/DDBJ databases">
        <authorList>
            <person name="Babu N.S."/>
            <person name="Beckwith C.J."/>
            <person name="Beseler K.G."/>
            <person name="Brison A."/>
            <person name="Carone J.V."/>
            <person name="Caskin T.P."/>
            <person name="Diamond M."/>
            <person name="Durham M.E."/>
            <person name="Foxe J.M."/>
            <person name="Go M."/>
            <person name="Henderson B.A."/>
            <person name="Jones I.B."/>
            <person name="McGettigan J.A."/>
            <person name="Micheletti S.J."/>
            <person name="Nasrallah M.E."/>
            <person name="Ortiz D."/>
            <person name="Piller C.R."/>
            <person name="Privatt S.R."/>
            <person name="Schneider S.L."/>
            <person name="Sharp S."/>
            <person name="Smith T.C."/>
            <person name="Stanton J.D."/>
            <person name="Ullery H.E."/>
            <person name="Wilson R.J."/>
            <person name="Serrano M.G."/>
            <person name="Buck G."/>
            <person name="Lee V."/>
            <person name="Wang Y."/>
            <person name="Carvalho R."/>
            <person name="Voegtly L."/>
            <person name="Shi R."/>
            <person name="Duckworth R."/>
            <person name="Johnson A."/>
            <person name="Loviza R."/>
            <person name="Walstead R."/>
            <person name="Shah Z."/>
            <person name="Kiflezghi M."/>
            <person name="Wade K."/>
            <person name="Ball S.L."/>
            <person name="Bradley K.W."/>
            <person name="Asai D.J."/>
            <person name="Bowman C.A."/>
            <person name="Russell D.A."/>
            <person name="Pope W.H."/>
            <person name="Jacobs-Sera D."/>
            <person name="Hendrix R.W."/>
            <person name="Hatfull G.F."/>
        </authorList>
    </citation>
    <scope>NUCLEOTIDE SEQUENCE [LARGE SCALE GENOMIC DNA]</scope>
    <source>
        <strain evidence="7 8">DSM 27648</strain>
    </source>
</reference>
<feature type="compositionally biased region" description="Pro residues" evidence="5">
    <location>
        <begin position="621"/>
        <end position="630"/>
    </location>
</feature>
<proteinExistence type="predicted"/>
<evidence type="ECO:0000256" key="4">
    <source>
        <dbReference type="ARBA" id="ARBA00022840"/>
    </source>
</evidence>
<feature type="compositionally biased region" description="Low complexity" evidence="5">
    <location>
        <begin position="631"/>
        <end position="649"/>
    </location>
</feature>
<dbReference type="InterPro" id="IPR008271">
    <property type="entry name" value="Ser/Thr_kinase_AS"/>
</dbReference>
<feature type="compositionally biased region" description="Pro residues" evidence="5">
    <location>
        <begin position="665"/>
        <end position="678"/>
    </location>
</feature>
<dbReference type="Pfam" id="PF00069">
    <property type="entry name" value="Pkinase"/>
    <property type="match status" value="1"/>
</dbReference>
<protein>
    <submittedName>
        <fullName evidence="7">Serine/threonine protein kinase PknB</fullName>
    </submittedName>
</protein>
<feature type="region of interest" description="Disordered" evidence="5">
    <location>
        <begin position="281"/>
        <end position="309"/>
    </location>
</feature>
<dbReference type="InterPro" id="IPR011009">
    <property type="entry name" value="Kinase-like_dom_sf"/>
</dbReference>
<dbReference type="PANTHER" id="PTHR43289">
    <property type="entry name" value="MITOGEN-ACTIVATED PROTEIN KINASE KINASE KINASE 20-RELATED"/>
    <property type="match status" value="1"/>
</dbReference>
<evidence type="ECO:0000256" key="3">
    <source>
        <dbReference type="ARBA" id="ARBA00022777"/>
    </source>
</evidence>
<evidence type="ECO:0000313" key="8">
    <source>
        <dbReference type="Proteomes" id="UP000064967"/>
    </source>
</evidence>
<dbReference type="AlphaFoldDB" id="A0A0K1Q7Z9"/>
<feature type="region of interest" description="Disordered" evidence="5">
    <location>
        <begin position="605"/>
        <end position="692"/>
    </location>
</feature>
<evidence type="ECO:0000313" key="7">
    <source>
        <dbReference type="EMBL" id="AKV01941.1"/>
    </source>
</evidence>
<feature type="compositionally biased region" description="Pro residues" evidence="5">
    <location>
        <begin position="465"/>
        <end position="476"/>
    </location>
</feature>
<dbReference type="PATRIC" id="fig|1391654.3.peg.8718"/>
<organism evidence="7 8">
    <name type="scientific">Labilithrix luteola</name>
    <dbReference type="NCBI Taxonomy" id="1391654"/>
    <lineage>
        <taxon>Bacteria</taxon>
        <taxon>Pseudomonadati</taxon>
        <taxon>Myxococcota</taxon>
        <taxon>Polyangia</taxon>
        <taxon>Polyangiales</taxon>
        <taxon>Labilitrichaceae</taxon>
        <taxon>Labilithrix</taxon>
    </lineage>
</organism>
<dbReference type="PROSITE" id="PS50011">
    <property type="entry name" value="PROTEIN_KINASE_DOM"/>
    <property type="match status" value="1"/>
</dbReference>
<dbReference type="PROSITE" id="PS00108">
    <property type="entry name" value="PROTEIN_KINASE_ST"/>
    <property type="match status" value="1"/>
</dbReference>
<keyword evidence="7" id="KW-0723">Serine/threonine-protein kinase</keyword>
<dbReference type="Gene3D" id="1.10.510.10">
    <property type="entry name" value="Transferase(Phosphotransferase) domain 1"/>
    <property type="match status" value="1"/>
</dbReference>
<keyword evidence="3 7" id="KW-0418">Kinase</keyword>
<keyword evidence="4" id="KW-0067">ATP-binding</keyword>
<dbReference type="Proteomes" id="UP000064967">
    <property type="component" value="Chromosome"/>
</dbReference>
<dbReference type="KEGG" id="llu:AKJ09_08604"/>
<keyword evidence="8" id="KW-1185">Reference proteome</keyword>
<feature type="compositionally biased region" description="Low complexity" evidence="5">
    <location>
        <begin position="679"/>
        <end position="692"/>
    </location>
</feature>
<dbReference type="PANTHER" id="PTHR43289:SF34">
    <property type="entry name" value="SERINE_THREONINE-PROTEIN KINASE YBDM-RELATED"/>
    <property type="match status" value="1"/>
</dbReference>
<evidence type="ECO:0000256" key="1">
    <source>
        <dbReference type="ARBA" id="ARBA00022679"/>
    </source>
</evidence>
<feature type="region of interest" description="Disordered" evidence="5">
    <location>
        <begin position="371"/>
        <end position="446"/>
    </location>
</feature>
<feature type="domain" description="Protein kinase" evidence="6">
    <location>
        <begin position="9"/>
        <end position="274"/>
    </location>
</feature>
<dbReference type="InterPro" id="IPR000719">
    <property type="entry name" value="Prot_kinase_dom"/>
</dbReference>
<accession>A0A0K1Q7Z9</accession>
<dbReference type="SMART" id="SM00220">
    <property type="entry name" value="S_TKc"/>
    <property type="match status" value="1"/>
</dbReference>
<feature type="region of interest" description="Disordered" evidence="5">
    <location>
        <begin position="465"/>
        <end position="519"/>
    </location>
</feature>
<sequence length="692" mass="72583">MGTTIRGKYRVDAFIATGAMASVYAATHRNGARVALKIIHPQLIRDTALAERFKREGYFANSIEHPGVARAIDDDVTEDGAPFLVMELLEGETLETRRRRRGGRVPLAELLMIADGLLDVLSAAHAREIIHRDLKPDNVFITESEEVKVLDFGVARFDDRKTSSDMTGTGMVVGTPAYMPPEQALGKRAEVDAQSDIWAVGATLFVCLAGVGVHEGGDAKSRLIATARNRARPLASVAPEVPRGVASVVDRALAYEKEERWPSADTMREALRWARRGLRDDDPSLRRASSAPPPGIAQRLNDDRTMPGHPMVRQLDSTEMTVRTPQGPRSLDATAIDTDAYRPQRSLEVKDRFEVTTEPLYPVLRVPAPDVPLGRPRPTSSVPVPNVPNVPANANHTPPLGSGMAVMPRVSSRPPPPLPRRSTPPPPPPAVITQSGFPPPLPARASAPVPGPVAPVAGPVAGPLPAPIPPPRPPVPAMASPNASLHGSIHPSRPSYPSHSGHPAPISEQPASAAPGPLLSSLVDSREAKQRARRVVPAVVGALLLVGTVVVIRARAADDAEPGAPSHAATAMDSATPTASIAPSAAPVVATAATETAPPVTSLAASALPEAKATAREAKRPAPPAPPPRAAVPVRPATTDEPLPTFTATPAPPPAEAPTEAMPKPIEPPAAKDPPPEGPKASAPPAATTEDP</sequence>
<dbReference type="CDD" id="cd14014">
    <property type="entry name" value="STKc_PknB_like"/>
    <property type="match status" value="1"/>
</dbReference>
<evidence type="ECO:0000256" key="2">
    <source>
        <dbReference type="ARBA" id="ARBA00022741"/>
    </source>
</evidence>
<dbReference type="GO" id="GO:0004674">
    <property type="term" value="F:protein serine/threonine kinase activity"/>
    <property type="evidence" value="ECO:0007669"/>
    <property type="project" value="UniProtKB-KW"/>
</dbReference>
<dbReference type="GO" id="GO:0005524">
    <property type="term" value="F:ATP binding"/>
    <property type="evidence" value="ECO:0007669"/>
    <property type="project" value="UniProtKB-KW"/>
</dbReference>
<gene>
    <name evidence="7" type="ORF">AKJ09_08604</name>
</gene>
<feature type="compositionally biased region" description="Low complexity" evidence="5">
    <location>
        <begin position="376"/>
        <end position="399"/>
    </location>
</feature>